<organism evidence="1 2">
    <name type="scientific">Fusarium decemcellulare</name>
    <dbReference type="NCBI Taxonomy" id="57161"/>
    <lineage>
        <taxon>Eukaryota</taxon>
        <taxon>Fungi</taxon>
        <taxon>Dikarya</taxon>
        <taxon>Ascomycota</taxon>
        <taxon>Pezizomycotina</taxon>
        <taxon>Sordariomycetes</taxon>
        <taxon>Hypocreomycetidae</taxon>
        <taxon>Hypocreales</taxon>
        <taxon>Nectriaceae</taxon>
        <taxon>Fusarium</taxon>
        <taxon>Fusarium decemcellulare species complex</taxon>
    </lineage>
</organism>
<evidence type="ECO:0000313" key="2">
    <source>
        <dbReference type="Proteomes" id="UP001148629"/>
    </source>
</evidence>
<reference evidence="1" key="1">
    <citation type="submission" date="2022-08" db="EMBL/GenBank/DDBJ databases">
        <title>Genome Sequence of Fusarium decemcellulare.</title>
        <authorList>
            <person name="Buettner E."/>
        </authorList>
    </citation>
    <scope>NUCLEOTIDE SEQUENCE</scope>
    <source>
        <strain evidence="1">Babe19</strain>
    </source>
</reference>
<sequence>MLFTRTRALIPRGLAYNRSLASLRPFSRLSIPDPKSQTEATKKIIQNHHNDNWVRALSLNPNTLRRFVTHYEDLFTDATTTLDSVDRETIAVTVSRTNGCGLCQAHHTRGLASALGGDDAAKVRAKKIASDWHVLENLSEKQKALAAFAELVASKPREVGKEGFGKVEASWVPAGADCRDSGGCRMVFAFKSVDDCIGY</sequence>
<name>A0ACC1SA08_9HYPO</name>
<protein>
    <submittedName>
        <fullName evidence="1">Uncharacterized protein</fullName>
    </submittedName>
</protein>
<comment type="caution">
    <text evidence="1">The sequence shown here is derived from an EMBL/GenBank/DDBJ whole genome shotgun (WGS) entry which is preliminary data.</text>
</comment>
<gene>
    <name evidence="1" type="ORF">NM208_g7248</name>
</gene>
<accession>A0ACC1SA08</accession>
<keyword evidence="2" id="KW-1185">Reference proteome</keyword>
<evidence type="ECO:0000313" key="1">
    <source>
        <dbReference type="EMBL" id="KAJ3535163.1"/>
    </source>
</evidence>
<dbReference type="EMBL" id="JANRMS010000731">
    <property type="protein sequence ID" value="KAJ3535163.1"/>
    <property type="molecule type" value="Genomic_DNA"/>
</dbReference>
<proteinExistence type="predicted"/>
<dbReference type="Proteomes" id="UP001148629">
    <property type="component" value="Unassembled WGS sequence"/>
</dbReference>